<protein>
    <recommendedName>
        <fullName evidence="14">Ferric-chelate reductase 1</fullName>
    </recommendedName>
</protein>
<feature type="chain" id="PRO_5042085619" description="Ferric-chelate reductase 1" evidence="9">
    <location>
        <begin position="32"/>
        <end position="448"/>
    </location>
</feature>
<feature type="domain" description="Cytochrome b561" evidence="11">
    <location>
        <begin position="191"/>
        <end position="388"/>
    </location>
</feature>
<dbReference type="SMART" id="SM00665">
    <property type="entry name" value="B561"/>
    <property type="match status" value="1"/>
</dbReference>
<accession>A0AAD9JM34</accession>
<keyword evidence="13" id="KW-1185">Reference proteome</keyword>
<sequence>MDCSPHTNKMISLQFSISLCLYLILIQQMVAQKTLSKIDTTNCGKTKGCFRSPGVCKEDKCNFILTWKMDPSQKTVDFEFSARTDHSTPWIALGFSSDTMMAETSVTDCIVNASASNTVVVQSSYNPGYYNKVLSPDSKLGLVTDRSEGAFVNGSLFCRFTRLVELPKPNPSVANLSNPYYLFLGQGPATENGVKLQHSITPITSPRKVSASEIVDIHDGSLVVYHASLMTVAWMLVSSVGVMFSRHYKNVWGLKLCDKKIWFQIHTVAMAVTFLLSIAGAVVVFLDLSASPLVQQNLHPIMGMIVLCLMTLNIILGIFRPSSVSGRRQLFNWAHSLIGNGTHIIAAVTMYFGICALSGRMHVLPWLKWVMVAYIVWRIGIDLVMTVEKYYHREDLRVAYVEMSGTADDIVIESKTLFFKKAILAIYLFVIAGFTVSVLYGIVLPFFN</sequence>
<feature type="transmembrane region" description="Helical" evidence="8">
    <location>
        <begin position="265"/>
        <end position="286"/>
    </location>
</feature>
<evidence type="ECO:0000256" key="1">
    <source>
        <dbReference type="ARBA" id="ARBA00004370"/>
    </source>
</evidence>
<dbReference type="InterPro" id="IPR005018">
    <property type="entry name" value="DOMON_domain"/>
</dbReference>
<evidence type="ECO:0000256" key="8">
    <source>
        <dbReference type="SAM" id="Phobius"/>
    </source>
</evidence>
<dbReference type="Proteomes" id="UP001208570">
    <property type="component" value="Unassembled WGS sequence"/>
</dbReference>
<comment type="subcellular location">
    <subcellularLocation>
        <location evidence="1">Membrane</location>
    </subcellularLocation>
</comment>
<dbReference type="Pfam" id="PF03188">
    <property type="entry name" value="Cytochrom_B561"/>
    <property type="match status" value="1"/>
</dbReference>
<evidence type="ECO:0000256" key="3">
    <source>
        <dbReference type="ARBA" id="ARBA00022692"/>
    </source>
</evidence>
<dbReference type="Gene3D" id="1.20.120.1770">
    <property type="match status" value="1"/>
</dbReference>
<evidence type="ECO:0000313" key="12">
    <source>
        <dbReference type="EMBL" id="KAK2155000.1"/>
    </source>
</evidence>
<feature type="transmembrane region" description="Helical" evidence="8">
    <location>
        <begin position="424"/>
        <end position="447"/>
    </location>
</feature>
<dbReference type="PROSITE" id="PS50836">
    <property type="entry name" value="DOMON"/>
    <property type="match status" value="1"/>
</dbReference>
<name>A0AAD9JM34_9ANNE</name>
<evidence type="ECO:0000256" key="2">
    <source>
        <dbReference type="ARBA" id="ARBA00022448"/>
    </source>
</evidence>
<evidence type="ECO:0000259" key="11">
    <source>
        <dbReference type="PROSITE" id="PS50939"/>
    </source>
</evidence>
<feature type="domain" description="DOMON" evidence="10">
    <location>
        <begin position="61"/>
        <end position="187"/>
    </location>
</feature>
<keyword evidence="6 8" id="KW-1133">Transmembrane helix</keyword>
<keyword evidence="3 8" id="KW-0812">Transmembrane</keyword>
<keyword evidence="2" id="KW-0813">Transport</keyword>
<evidence type="ECO:0000259" key="10">
    <source>
        <dbReference type="PROSITE" id="PS50836"/>
    </source>
</evidence>
<keyword evidence="5" id="KW-0249">Electron transport</keyword>
<dbReference type="SMART" id="SM00664">
    <property type="entry name" value="DoH"/>
    <property type="match status" value="1"/>
</dbReference>
<comment type="caution">
    <text evidence="12">The sequence shown here is derived from an EMBL/GenBank/DDBJ whole genome shotgun (WGS) entry which is preliminary data.</text>
</comment>
<keyword evidence="7 8" id="KW-0472">Membrane</keyword>
<evidence type="ECO:0000313" key="13">
    <source>
        <dbReference type="Proteomes" id="UP001208570"/>
    </source>
</evidence>
<dbReference type="EMBL" id="JAODUP010000251">
    <property type="protein sequence ID" value="KAK2155000.1"/>
    <property type="molecule type" value="Genomic_DNA"/>
</dbReference>
<reference evidence="12" key="1">
    <citation type="journal article" date="2023" name="Mol. Biol. Evol.">
        <title>Third-Generation Sequencing Reveals the Adaptive Role of the Epigenome in Three Deep-Sea Polychaetes.</title>
        <authorList>
            <person name="Perez M."/>
            <person name="Aroh O."/>
            <person name="Sun Y."/>
            <person name="Lan Y."/>
            <person name="Juniper S.K."/>
            <person name="Young C.R."/>
            <person name="Angers B."/>
            <person name="Qian P.Y."/>
        </authorList>
    </citation>
    <scope>NUCLEOTIDE SEQUENCE</scope>
    <source>
        <strain evidence="12">P08H-3</strain>
    </source>
</reference>
<evidence type="ECO:0000256" key="6">
    <source>
        <dbReference type="ARBA" id="ARBA00022989"/>
    </source>
</evidence>
<dbReference type="CDD" id="cd08760">
    <property type="entry name" value="Cyt_b561_FRRS1_like"/>
    <property type="match status" value="1"/>
</dbReference>
<feature type="transmembrane region" description="Helical" evidence="8">
    <location>
        <begin position="222"/>
        <end position="244"/>
    </location>
</feature>
<evidence type="ECO:0008006" key="14">
    <source>
        <dbReference type="Google" id="ProtNLM"/>
    </source>
</evidence>
<dbReference type="AlphaFoldDB" id="A0AAD9JM34"/>
<evidence type="ECO:0000256" key="4">
    <source>
        <dbReference type="ARBA" id="ARBA00022729"/>
    </source>
</evidence>
<dbReference type="CDD" id="cd09628">
    <property type="entry name" value="DOMON_SDR_2_like"/>
    <property type="match status" value="1"/>
</dbReference>
<feature type="transmembrane region" description="Helical" evidence="8">
    <location>
        <begin position="298"/>
        <end position="319"/>
    </location>
</feature>
<dbReference type="PANTHER" id="PTHR23130">
    <property type="entry name" value="CYTOCHROME B561 AND DOMON DOMAIN-CONTAINING PROTEIN"/>
    <property type="match status" value="1"/>
</dbReference>
<keyword evidence="4 9" id="KW-0732">Signal</keyword>
<feature type="transmembrane region" description="Helical" evidence="8">
    <location>
        <begin position="366"/>
        <end position="387"/>
    </location>
</feature>
<gene>
    <name evidence="12" type="ORF">LSH36_251g01011</name>
</gene>
<evidence type="ECO:0000256" key="5">
    <source>
        <dbReference type="ARBA" id="ARBA00022982"/>
    </source>
</evidence>
<dbReference type="PROSITE" id="PS50939">
    <property type="entry name" value="CYTOCHROME_B561"/>
    <property type="match status" value="1"/>
</dbReference>
<feature type="signal peptide" evidence="9">
    <location>
        <begin position="1"/>
        <end position="31"/>
    </location>
</feature>
<proteinExistence type="predicted"/>
<feature type="transmembrane region" description="Helical" evidence="8">
    <location>
        <begin position="331"/>
        <end position="354"/>
    </location>
</feature>
<dbReference type="Pfam" id="PF03351">
    <property type="entry name" value="DOMON"/>
    <property type="match status" value="1"/>
</dbReference>
<evidence type="ECO:0000256" key="7">
    <source>
        <dbReference type="ARBA" id="ARBA00023136"/>
    </source>
</evidence>
<evidence type="ECO:0000256" key="9">
    <source>
        <dbReference type="SAM" id="SignalP"/>
    </source>
</evidence>
<dbReference type="InterPro" id="IPR006593">
    <property type="entry name" value="Cyt_b561/ferric_Rdtase_TM"/>
</dbReference>
<dbReference type="PANTHER" id="PTHR23130:SF171">
    <property type="entry name" value="OS01G0895300 PROTEIN"/>
    <property type="match status" value="1"/>
</dbReference>
<organism evidence="12 13">
    <name type="scientific">Paralvinella palmiformis</name>
    <dbReference type="NCBI Taxonomy" id="53620"/>
    <lineage>
        <taxon>Eukaryota</taxon>
        <taxon>Metazoa</taxon>
        <taxon>Spiralia</taxon>
        <taxon>Lophotrochozoa</taxon>
        <taxon>Annelida</taxon>
        <taxon>Polychaeta</taxon>
        <taxon>Sedentaria</taxon>
        <taxon>Canalipalpata</taxon>
        <taxon>Terebellida</taxon>
        <taxon>Terebelliformia</taxon>
        <taxon>Alvinellidae</taxon>
        <taxon>Paralvinella</taxon>
    </lineage>
</organism>
<dbReference type="GO" id="GO:0016020">
    <property type="term" value="C:membrane"/>
    <property type="evidence" value="ECO:0007669"/>
    <property type="project" value="UniProtKB-SubCell"/>
</dbReference>